<evidence type="ECO:0000313" key="8">
    <source>
        <dbReference type="EMBL" id="TDM13194.1"/>
    </source>
</evidence>
<feature type="transmembrane region" description="Helical" evidence="6">
    <location>
        <begin position="468"/>
        <end position="490"/>
    </location>
</feature>
<keyword evidence="9" id="KW-1185">Reference proteome</keyword>
<evidence type="ECO:0000256" key="6">
    <source>
        <dbReference type="SAM" id="Phobius"/>
    </source>
</evidence>
<feature type="domain" description="ResB-like" evidence="7">
    <location>
        <begin position="68"/>
        <end position="520"/>
    </location>
</feature>
<dbReference type="AlphaFoldDB" id="A0A4R6BXR7"/>
<dbReference type="Pfam" id="PF05140">
    <property type="entry name" value="ResB"/>
    <property type="match status" value="1"/>
</dbReference>
<organism evidence="8 9">
    <name type="scientific">Macrococcus lamae</name>
    <dbReference type="NCBI Taxonomy" id="198484"/>
    <lineage>
        <taxon>Bacteria</taxon>
        <taxon>Bacillati</taxon>
        <taxon>Bacillota</taxon>
        <taxon>Bacilli</taxon>
        <taxon>Bacillales</taxon>
        <taxon>Staphylococcaceae</taxon>
        <taxon>Macrococcus</taxon>
    </lineage>
</organism>
<comment type="subcellular location">
    <subcellularLocation>
        <location evidence="1">Membrane</location>
        <topology evidence="1">Multi-pass membrane protein</topology>
    </subcellularLocation>
</comment>
<name>A0A4R6BXR7_9STAP</name>
<evidence type="ECO:0000256" key="1">
    <source>
        <dbReference type="ARBA" id="ARBA00004141"/>
    </source>
</evidence>
<feature type="transmembrane region" description="Helical" evidence="6">
    <location>
        <begin position="126"/>
        <end position="145"/>
    </location>
</feature>
<dbReference type="PANTHER" id="PTHR31566">
    <property type="entry name" value="CYTOCHROME C BIOGENESIS PROTEIN CCS1, CHLOROPLASTIC"/>
    <property type="match status" value="1"/>
</dbReference>
<dbReference type="GO" id="GO:0016020">
    <property type="term" value="C:membrane"/>
    <property type="evidence" value="ECO:0007669"/>
    <property type="project" value="UniProtKB-SubCell"/>
</dbReference>
<evidence type="ECO:0000313" key="9">
    <source>
        <dbReference type="Proteomes" id="UP000294802"/>
    </source>
</evidence>
<accession>A0A4R6BXR7</accession>
<gene>
    <name evidence="8" type="ORF">ERX29_00915</name>
</gene>
<keyword evidence="2 6" id="KW-0812">Transmembrane</keyword>
<keyword evidence="5 6" id="KW-0472">Membrane</keyword>
<keyword evidence="3" id="KW-0201">Cytochrome c-type biogenesis</keyword>
<evidence type="ECO:0000256" key="4">
    <source>
        <dbReference type="ARBA" id="ARBA00022989"/>
    </source>
</evidence>
<dbReference type="GO" id="GO:0017004">
    <property type="term" value="P:cytochrome complex assembly"/>
    <property type="evidence" value="ECO:0007669"/>
    <property type="project" value="UniProtKB-KW"/>
</dbReference>
<evidence type="ECO:0000259" key="7">
    <source>
        <dbReference type="Pfam" id="PF05140"/>
    </source>
</evidence>
<comment type="caution">
    <text evidence="8">The sequence shown here is derived from an EMBL/GenBank/DDBJ whole genome shotgun (WGS) entry which is preliminary data.</text>
</comment>
<evidence type="ECO:0000256" key="3">
    <source>
        <dbReference type="ARBA" id="ARBA00022748"/>
    </source>
</evidence>
<feature type="transmembrane region" description="Helical" evidence="6">
    <location>
        <begin position="216"/>
        <end position="239"/>
    </location>
</feature>
<reference evidence="8 9" key="1">
    <citation type="submission" date="2019-01" db="EMBL/GenBank/DDBJ databases">
        <title>Draft genome sequences of the type strains of six Macrococcus species.</title>
        <authorList>
            <person name="Mazhar S."/>
            <person name="Altermann E."/>
            <person name="Hill C."/>
            <person name="Mcauliffe O."/>
        </authorList>
    </citation>
    <scope>NUCLEOTIDE SEQUENCE [LARGE SCALE GENOMIC DNA]</scope>
    <source>
        <strain evidence="8 9">CCM4815</strain>
    </source>
</reference>
<dbReference type="EMBL" id="SCWB01000001">
    <property type="protein sequence ID" value="TDM13194.1"/>
    <property type="molecule type" value="Genomic_DNA"/>
</dbReference>
<dbReference type="InterPro" id="IPR023494">
    <property type="entry name" value="Cyt_c_bgen_Ccs1/CcsB/ResB"/>
</dbReference>
<evidence type="ECO:0000256" key="2">
    <source>
        <dbReference type="ARBA" id="ARBA00022692"/>
    </source>
</evidence>
<dbReference type="OrthoDB" id="9770923at2"/>
<dbReference type="InterPro" id="IPR007816">
    <property type="entry name" value="ResB-like_domain"/>
</dbReference>
<dbReference type="Proteomes" id="UP000294802">
    <property type="component" value="Unassembled WGS sequence"/>
</dbReference>
<feature type="transmembrane region" description="Helical" evidence="6">
    <location>
        <begin position="61"/>
        <end position="84"/>
    </location>
</feature>
<evidence type="ECO:0000256" key="5">
    <source>
        <dbReference type="ARBA" id="ARBA00023136"/>
    </source>
</evidence>
<proteinExistence type="predicted"/>
<dbReference type="PANTHER" id="PTHR31566:SF0">
    <property type="entry name" value="CYTOCHROME C BIOGENESIS PROTEIN CCS1, CHLOROPLASTIC"/>
    <property type="match status" value="1"/>
</dbReference>
<keyword evidence="4 6" id="KW-1133">Transmembrane helix</keyword>
<dbReference type="RefSeq" id="WP_133442797.1">
    <property type="nucleotide sequence ID" value="NZ_SCWB01000001.1"/>
</dbReference>
<protein>
    <submittedName>
        <fullName evidence="8">Cytochrome c biogenesis protein ResB</fullName>
    </submittedName>
</protein>
<sequence>MDEKQLICTCGHVNPPGTQLCQNCGRLINDDYDKKKTTDVMRYDGSAVRSKTRNKTLIDKIWIFFSSVKTGVTLLVLTVIGAAMGSLLPQRYFIPANVDPETFYQEKYGSIGYLYYKLGFDNLYTSWWFLILLALVAFSIIAASIDRGVPLFKSLRNQTVKKHPTFLKRQRLTLTDSHTLPLEDVKVELEKKRYKVKIEGNSLLAEKGRISRYGPYINHAGLIILLAGSMLRFIPAFYYDGSIALKEGDTKSVPGTEKQYYIRHDKFIFEQYDQTAHSNTESKKADAAQNMIAKNYETKLTLYKNNNDKIPGAEPKLSEIDKGSIRVNHPFKFDHFELYQNSFDQSQLKEMIFKVVDNATGKETGKQFTVNLDQPDTSYTIAKNLKVNLRNYAPDFDKVEANGTLATKSPNTVNPAFVFEVAEDDKKAEYSLLKIRSSQDITEGNNYSIKFVGATNHVLTFLTVKKDLTLPILFIGFSIFLFGLFIGSYINHRRIWINQEDGMKLAAHTNKNYFGLKKEINSMLDTYHLPEVKDKNDESEAQS</sequence>